<sequence length="153" mass="17105">KYLDDQEGTIWANYTIRIRNGDIVVHTPRTSNMWSTNWGDADPDTGYTVTVTGLHSDYGAWGRSFILDQDESFPDPPSLAGIFGDVDPNFISWVITVISLLTFSIAFKTRGMIATMFIASILNYIGWATWGEPMLYFGWLIAIVLVFIPGGNQ</sequence>
<protein>
    <submittedName>
        <fullName evidence="2">Uncharacterized protein</fullName>
    </submittedName>
</protein>
<comment type="caution">
    <text evidence="2">The sequence shown here is derived from an EMBL/GenBank/DDBJ whole genome shotgun (WGS) entry which is preliminary data.</text>
</comment>
<keyword evidence="1" id="KW-0812">Transmembrane</keyword>
<feature type="transmembrane region" description="Helical" evidence="1">
    <location>
        <begin position="136"/>
        <end position="152"/>
    </location>
</feature>
<organism evidence="2">
    <name type="scientific">marine sediment metagenome</name>
    <dbReference type="NCBI Taxonomy" id="412755"/>
    <lineage>
        <taxon>unclassified sequences</taxon>
        <taxon>metagenomes</taxon>
        <taxon>ecological metagenomes</taxon>
    </lineage>
</organism>
<reference evidence="2" key="1">
    <citation type="journal article" date="2014" name="Front. Microbiol.">
        <title>High frequency of phylogenetically diverse reductive dehalogenase-homologous genes in deep subseafloor sedimentary metagenomes.</title>
        <authorList>
            <person name="Kawai M."/>
            <person name="Futagami T."/>
            <person name="Toyoda A."/>
            <person name="Takaki Y."/>
            <person name="Nishi S."/>
            <person name="Hori S."/>
            <person name="Arai W."/>
            <person name="Tsubouchi T."/>
            <person name="Morono Y."/>
            <person name="Uchiyama I."/>
            <person name="Ito T."/>
            <person name="Fujiyama A."/>
            <person name="Inagaki F."/>
            <person name="Takami H."/>
        </authorList>
    </citation>
    <scope>NUCLEOTIDE SEQUENCE</scope>
    <source>
        <strain evidence="2">Expedition CK06-06</strain>
    </source>
</reference>
<name>X1ALA8_9ZZZZ</name>
<accession>X1ALA8</accession>
<dbReference type="AlphaFoldDB" id="X1ALA8"/>
<gene>
    <name evidence="2" type="ORF">S01H4_14331</name>
</gene>
<feature type="transmembrane region" description="Helical" evidence="1">
    <location>
        <begin position="112"/>
        <end position="130"/>
    </location>
</feature>
<feature type="non-terminal residue" evidence="2">
    <location>
        <position position="1"/>
    </location>
</feature>
<evidence type="ECO:0000256" key="1">
    <source>
        <dbReference type="SAM" id="Phobius"/>
    </source>
</evidence>
<evidence type="ECO:0000313" key="2">
    <source>
        <dbReference type="EMBL" id="GAG60761.1"/>
    </source>
</evidence>
<dbReference type="EMBL" id="BART01006287">
    <property type="protein sequence ID" value="GAG60761.1"/>
    <property type="molecule type" value="Genomic_DNA"/>
</dbReference>
<proteinExistence type="predicted"/>
<keyword evidence="1" id="KW-1133">Transmembrane helix</keyword>
<keyword evidence="1" id="KW-0472">Membrane</keyword>
<feature type="transmembrane region" description="Helical" evidence="1">
    <location>
        <begin position="90"/>
        <end position="107"/>
    </location>
</feature>